<sequence>MKNVPNLSYLKVWGRKSVVRLTKLKRKTLGKKESNDSMSANTVIESRNAIFDEDRFTSILRPRNMIQQSFSKNSTHAEDISGGKDIGKDIVPKLRMRTRARKGTRDATVSQHEYCFIIEEGPKTFSEAMASKDVHFWKEAIQDETYFIMHNHSWVLSDLSIGCKIIM</sequence>
<evidence type="ECO:0000313" key="2">
    <source>
        <dbReference type="Proteomes" id="UP000235145"/>
    </source>
</evidence>
<dbReference type="Proteomes" id="UP000235145">
    <property type="component" value="Unassembled WGS sequence"/>
</dbReference>
<dbReference type="EMBL" id="NBSK02000008">
    <property type="protein sequence ID" value="KAJ0191778.1"/>
    <property type="molecule type" value="Genomic_DNA"/>
</dbReference>
<reference evidence="1 2" key="1">
    <citation type="journal article" date="2017" name="Nat. Commun.">
        <title>Genome assembly with in vitro proximity ligation data and whole-genome triplication in lettuce.</title>
        <authorList>
            <person name="Reyes-Chin-Wo S."/>
            <person name="Wang Z."/>
            <person name="Yang X."/>
            <person name="Kozik A."/>
            <person name="Arikit S."/>
            <person name="Song C."/>
            <person name="Xia L."/>
            <person name="Froenicke L."/>
            <person name="Lavelle D.O."/>
            <person name="Truco M.J."/>
            <person name="Xia R."/>
            <person name="Zhu S."/>
            <person name="Xu C."/>
            <person name="Xu H."/>
            <person name="Xu X."/>
            <person name="Cox K."/>
            <person name="Korf I."/>
            <person name="Meyers B.C."/>
            <person name="Michelmore R.W."/>
        </authorList>
    </citation>
    <scope>NUCLEOTIDE SEQUENCE [LARGE SCALE GENOMIC DNA]</scope>
    <source>
        <strain evidence="2">cv. Salinas</strain>
        <tissue evidence="1">Seedlings</tissue>
    </source>
</reference>
<evidence type="ECO:0000313" key="1">
    <source>
        <dbReference type="EMBL" id="KAJ0191778.1"/>
    </source>
</evidence>
<comment type="caution">
    <text evidence="1">The sequence shown here is derived from an EMBL/GenBank/DDBJ whole genome shotgun (WGS) entry which is preliminary data.</text>
</comment>
<proteinExistence type="predicted"/>
<protein>
    <submittedName>
        <fullName evidence="1">Uncharacterized protein</fullName>
    </submittedName>
</protein>
<keyword evidence="2" id="KW-1185">Reference proteome</keyword>
<organism evidence="1 2">
    <name type="scientific">Lactuca sativa</name>
    <name type="common">Garden lettuce</name>
    <dbReference type="NCBI Taxonomy" id="4236"/>
    <lineage>
        <taxon>Eukaryota</taxon>
        <taxon>Viridiplantae</taxon>
        <taxon>Streptophyta</taxon>
        <taxon>Embryophyta</taxon>
        <taxon>Tracheophyta</taxon>
        <taxon>Spermatophyta</taxon>
        <taxon>Magnoliopsida</taxon>
        <taxon>eudicotyledons</taxon>
        <taxon>Gunneridae</taxon>
        <taxon>Pentapetalae</taxon>
        <taxon>asterids</taxon>
        <taxon>campanulids</taxon>
        <taxon>Asterales</taxon>
        <taxon>Asteraceae</taxon>
        <taxon>Cichorioideae</taxon>
        <taxon>Cichorieae</taxon>
        <taxon>Lactucinae</taxon>
        <taxon>Lactuca</taxon>
    </lineage>
</organism>
<dbReference type="AlphaFoldDB" id="A0A9R1URQ4"/>
<name>A0A9R1URQ4_LACSA</name>
<accession>A0A9R1URQ4</accession>
<gene>
    <name evidence="1" type="ORF">LSAT_V11C800435840</name>
</gene>